<feature type="domain" description="MurNAc-LAA" evidence="5">
    <location>
        <begin position="281"/>
        <end position="400"/>
    </location>
</feature>
<comment type="caution">
    <text evidence="6">The sequence shown here is derived from an EMBL/GenBank/DDBJ whole genome shotgun (WGS) entry which is preliminary data.</text>
</comment>
<dbReference type="Proteomes" id="UP001589898">
    <property type="component" value="Unassembled WGS sequence"/>
</dbReference>
<dbReference type="EMBL" id="JBHLTF010000032">
    <property type="protein sequence ID" value="MFC0718290.1"/>
    <property type="molecule type" value="Genomic_DNA"/>
</dbReference>
<evidence type="ECO:0000256" key="2">
    <source>
        <dbReference type="ARBA" id="ARBA00011901"/>
    </source>
</evidence>
<dbReference type="SUPFAM" id="SSF53187">
    <property type="entry name" value="Zn-dependent exopeptidases"/>
    <property type="match status" value="1"/>
</dbReference>
<accession>A0ABV6SZR5</accession>
<dbReference type="SMART" id="SM00646">
    <property type="entry name" value="Ami_3"/>
    <property type="match status" value="1"/>
</dbReference>
<feature type="chain" id="PRO_5047499254" description="N-acetylmuramoyl-L-alanine amidase" evidence="4">
    <location>
        <begin position="28"/>
        <end position="432"/>
    </location>
</feature>
<evidence type="ECO:0000256" key="4">
    <source>
        <dbReference type="SAM" id="SignalP"/>
    </source>
</evidence>
<evidence type="ECO:0000256" key="3">
    <source>
        <dbReference type="ARBA" id="ARBA00022801"/>
    </source>
</evidence>
<dbReference type="CDD" id="cd02696">
    <property type="entry name" value="MurNAc-LAA"/>
    <property type="match status" value="1"/>
</dbReference>
<name>A0ABV6SZR5_9GAMM</name>
<protein>
    <recommendedName>
        <fullName evidence="2">N-acetylmuramoyl-L-alanine amidase</fullName>
        <ecNumber evidence="2">3.5.1.28</ecNumber>
    </recommendedName>
</protein>
<proteinExistence type="predicted"/>
<comment type="catalytic activity">
    <reaction evidence="1">
        <text>Hydrolyzes the link between N-acetylmuramoyl residues and L-amino acid residues in certain cell-wall glycopeptides.</text>
        <dbReference type="EC" id="3.5.1.28"/>
    </reaction>
</comment>
<dbReference type="InterPro" id="IPR002508">
    <property type="entry name" value="MurNAc-LAA_cat"/>
</dbReference>
<evidence type="ECO:0000256" key="1">
    <source>
        <dbReference type="ARBA" id="ARBA00001561"/>
    </source>
</evidence>
<gene>
    <name evidence="6" type="ORF">ACFFFU_11110</name>
</gene>
<reference evidence="6 7" key="1">
    <citation type="submission" date="2024-09" db="EMBL/GenBank/DDBJ databases">
        <authorList>
            <person name="Sun Q."/>
            <person name="Mori K."/>
        </authorList>
    </citation>
    <scope>NUCLEOTIDE SEQUENCE [LARGE SCALE GENOMIC DNA]</scope>
    <source>
        <strain evidence="6 7">KCTC 52403</strain>
    </source>
</reference>
<evidence type="ECO:0000313" key="6">
    <source>
        <dbReference type="EMBL" id="MFC0718290.1"/>
    </source>
</evidence>
<dbReference type="PANTHER" id="PTHR30404:SF0">
    <property type="entry name" value="N-ACETYLMURAMOYL-L-ALANINE AMIDASE AMIC"/>
    <property type="match status" value="1"/>
</dbReference>
<keyword evidence="7" id="KW-1185">Reference proteome</keyword>
<dbReference type="InterPro" id="IPR050695">
    <property type="entry name" value="N-acetylmuramoyl_amidase_3"/>
</dbReference>
<evidence type="ECO:0000313" key="7">
    <source>
        <dbReference type="Proteomes" id="UP001589898"/>
    </source>
</evidence>
<dbReference type="Gene3D" id="3.40.630.40">
    <property type="entry name" value="Zn-dependent exopeptidases"/>
    <property type="match status" value="1"/>
</dbReference>
<dbReference type="EC" id="3.5.1.28" evidence="2"/>
<dbReference type="RefSeq" id="WP_189495851.1">
    <property type="nucleotide sequence ID" value="NZ_BMZT01000003.1"/>
</dbReference>
<organism evidence="6 7">
    <name type="scientific">Luteimonas padinae</name>
    <dbReference type="NCBI Taxonomy" id="1714359"/>
    <lineage>
        <taxon>Bacteria</taxon>
        <taxon>Pseudomonadati</taxon>
        <taxon>Pseudomonadota</taxon>
        <taxon>Gammaproteobacteria</taxon>
        <taxon>Lysobacterales</taxon>
        <taxon>Lysobacteraceae</taxon>
        <taxon>Luteimonas</taxon>
    </lineage>
</organism>
<keyword evidence="4" id="KW-0732">Signal</keyword>
<evidence type="ECO:0000259" key="5">
    <source>
        <dbReference type="SMART" id="SM00646"/>
    </source>
</evidence>
<keyword evidence="3" id="KW-0378">Hydrolase</keyword>
<sequence length="432" mass="47708">MKQSCASWIPRVLTVVMLSAITFGVAAKPPKPTHEDPINSASLNDEQARNFVALLSDVVQGVLARQGRTDAFISVRLDKSHSRVVIDLTQDYLPQGQRNFGSELQDRLHTITTEIVQMANFDLKIIVENVDYTFDGQGLHFYYPEDFSVQDGDPLSGLDFGQLGGPGQIVVSAGHGMYLHRSTPPIWRFQRDAYFGVREDQITQPLSYSLVNLIMERGLHSALLIRSMSPNVHAPSGSPWIDIAARYYLQEMLPNRKDIWNSLPNATHDLRERDEDIRSRPLYANDIAASGLLSIHTNGHDTPTPRGTRVYYHQGRVVPRNVATSVLCYMKEIINAQGGYEDFPVATNPVGATDNGENSIATVPAIIVETAFHSNPDDAAALLDPAFQAAAMKGVEKGVRLYEEGEPCTPYAITDVPDIQGPWGSTQTISIH</sequence>
<dbReference type="Pfam" id="PF01520">
    <property type="entry name" value="Amidase_3"/>
    <property type="match status" value="1"/>
</dbReference>
<dbReference type="PANTHER" id="PTHR30404">
    <property type="entry name" value="N-ACETYLMURAMOYL-L-ALANINE AMIDASE"/>
    <property type="match status" value="1"/>
</dbReference>
<feature type="signal peptide" evidence="4">
    <location>
        <begin position="1"/>
        <end position="27"/>
    </location>
</feature>